<dbReference type="InterPro" id="IPR036942">
    <property type="entry name" value="Beta-barrel_TonB_sf"/>
</dbReference>
<dbReference type="EMBL" id="JAQQXR010000009">
    <property type="protein sequence ID" value="MDC8759978.1"/>
    <property type="molecule type" value="Genomic_DNA"/>
</dbReference>
<comment type="caution">
    <text evidence="15">The sequence shown here is derived from an EMBL/GenBank/DDBJ whole genome shotgun (WGS) entry which is preliminary data.</text>
</comment>
<dbReference type="CDD" id="cd01347">
    <property type="entry name" value="ligand_gated_channel"/>
    <property type="match status" value="1"/>
</dbReference>
<evidence type="ECO:0000313" key="16">
    <source>
        <dbReference type="Proteomes" id="UP001221208"/>
    </source>
</evidence>
<reference evidence="15 16" key="1">
    <citation type="submission" date="2022-10" db="EMBL/GenBank/DDBJ databases">
        <title>Janthinobacterium sp. hw3 Genome sequencing.</title>
        <authorList>
            <person name="Park S."/>
        </authorList>
    </citation>
    <scope>NUCLEOTIDE SEQUENCE [LARGE SCALE GENOMIC DNA]</scope>
    <source>
        <strain evidence="16">hw3</strain>
    </source>
</reference>
<evidence type="ECO:0000256" key="6">
    <source>
        <dbReference type="ARBA" id="ARBA00022729"/>
    </source>
</evidence>
<dbReference type="Gene3D" id="2.40.170.20">
    <property type="entry name" value="TonB-dependent receptor, beta-barrel domain"/>
    <property type="match status" value="1"/>
</dbReference>
<evidence type="ECO:0000256" key="9">
    <source>
        <dbReference type="ARBA" id="ARBA00023170"/>
    </source>
</evidence>
<dbReference type="Pfam" id="PF00593">
    <property type="entry name" value="TonB_dep_Rec_b-barrel"/>
    <property type="match status" value="1"/>
</dbReference>
<gene>
    <name evidence="15" type="ORF">OIK44_20525</name>
</gene>
<keyword evidence="16" id="KW-1185">Reference proteome</keyword>
<evidence type="ECO:0000256" key="8">
    <source>
        <dbReference type="ARBA" id="ARBA00023136"/>
    </source>
</evidence>
<comment type="subcellular location">
    <subcellularLocation>
        <location evidence="1 11">Cell outer membrane</location>
        <topology evidence="1 11">Multi-pass membrane protein</topology>
    </subcellularLocation>
</comment>
<organism evidence="15 16">
    <name type="scientific">Janthinobacterium fluminis</name>
    <dbReference type="NCBI Taxonomy" id="2987524"/>
    <lineage>
        <taxon>Bacteria</taxon>
        <taxon>Pseudomonadati</taxon>
        <taxon>Pseudomonadota</taxon>
        <taxon>Betaproteobacteria</taxon>
        <taxon>Burkholderiales</taxon>
        <taxon>Oxalobacteraceae</taxon>
        <taxon>Janthinobacterium</taxon>
    </lineage>
</organism>
<dbReference type="InterPro" id="IPR039426">
    <property type="entry name" value="TonB-dep_rcpt-like"/>
</dbReference>
<dbReference type="RefSeq" id="WP_273673489.1">
    <property type="nucleotide sequence ID" value="NZ_JAQQXR010000009.1"/>
</dbReference>
<evidence type="ECO:0000256" key="2">
    <source>
        <dbReference type="ARBA" id="ARBA00009810"/>
    </source>
</evidence>
<keyword evidence="10 11" id="KW-0998">Cell outer membrane</keyword>
<evidence type="ECO:0000256" key="3">
    <source>
        <dbReference type="ARBA" id="ARBA00022448"/>
    </source>
</evidence>
<proteinExistence type="inferred from homology"/>
<evidence type="ECO:0000256" key="4">
    <source>
        <dbReference type="ARBA" id="ARBA00022452"/>
    </source>
</evidence>
<accession>A0ABT5K4R8</accession>
<dbReference type="InterPro" id="IPR037066">
    <property type="entry name" value="Plug_dom_sf"/>
</dbReference>
<keyword evidence="5 11" id="KW-0812">Transmembrane</keyword>
<evidence type="ECO:0000256" key="1">
    <source>
        <dbReference type="ARBA" id="ARBA00004571"/>
    </source>
</evidence>
<dbReference type="Pfam" id="PF07715">
    <property type="entry name" value="Plug"/>
    <property type="match status" value="1"/>
</dbReference>
<dbReference type="InterPro" id="IPR012910">
    <property type="entry name" value="Plug_dom"/>
</dbReference>
<dbReference type="SUPFAM" id="SSF56935">
    <property type="entry name" value="Porins"/>
    <property type="match status" value="1"/>
</dbReference>
<name>A0ABT5K4R8_9BURK</name>
<evidence type="ECO:0000256" key="5">
    <source>
        <dbReference type="ARBA" id="ARBA00022692"/>
    </source>
</evidence>
<evidence type="ECO:0000256" key="12">
    <source>
        <dbReference type="RuleBase" id="RU003357"/>
    </source>
</evidence>
<dbReference type="PANTHER" id="PTHR30069:SF29">
    <property type="entry name" value="HEMOGLOBIN AND HEMOGLOBIN-HAPTOGLOBIN-BINDING PROTEIN 1-RELATED"/>
    <property type="match status" value="1"/>
</dbReference>
<keyword evidence="4 11" id="KW-1134">Transmembrane beta strand</keyword>
<comment type="similarity">
    <text evidence="2 11 12">Belongs to the TonB-dependent receptor family.</text>
</comment>
<evidence type="ECO:0000259" key="13">
    <source>
        <dbReference type="Pfam" id="PF00593"/>
    </source>
</evidence>
<evidence type="ECO:0000259" key="14">
    <source>
        <dbReference type="Pfam" id="PF07715"/>
    </source>
</evidence>
<evidence type="ECO:0000313" key="15">
    <source>
        <dbReference type="EMBL" id="MDC8759978.1"/>
    </source>
</evidence>
<evidence type="ECO:0000256" key="10">
    <source>
        <dbReference type="ARBA" id="ARBA00023237"/>
    </source>
</evidence>
<sequence length="686" mass="75999">MAADGVSKDGAALRRAGPRWAAPHWRGAAALLLLQVPRAALADAPAQAQDGARDLTTLPIEQLLSMEVYSASKFLQPASQAPSTVSVISAADIRDFGWRTLADVLRSVRGLYISYDRNYSYLGARSFLRPGDYNTRFLLQIDGKRINDAVYDQAPMGGEFPLDLELIERIEYVPGPGSSIYGANAFFGVINVITKRPQDLAGARLGVAAGQSGARKGSASYGWSDQQGRAVLLSASRYKSDGRDLYFAEFDQPENGNGVARRLDYESGQRFFAKGGGGPFELSLQHAERSKGIPTASFEQSFGDERSRTIDTQTYLDLGYRSVLPSGAALAARLYWGRFDSVGDYIYDVPRERVNHDGSSSRWWGFDLSVVAAPLPGHKLVAGAEYRRDYRLGQFSFDVAPHVDYLRDERHSKRFGLYLQDEVSLRADLLLNAGLRYDHHARSGAAYSPRLALIWQAGPGTTLKAMHGTAYREPNNYELYYALPGRGGQSANPELRRERIRSSELALIQQLRRNERVTVSVFQNQVSGLISQALDAGTGLPYFSNASGNRARGVEIEYERRWRAATLRASYSWQQLRQDDAGASAVNSPGQLAKINLATPLWNSPWRAGAELQYVGPRDTLRARTGGYWLANLNIFSAALTRHVDVAFGLYNVFDRRYVDPAPRSQRQDKLEQDGRCARVTVNHAF</sequence>
<dbReference type="PROSITE" id="PS52016">
    <property type="entry name" value="TONB_DEPENDENT_REC_3"/>
    <property type="match status" value="1"/>
</dbReference>
<dbReference type="Gene3D" id="2.170.130.10">
    <property type="entry name" value="TonB-dependent receptor, plug domain"/>
    <property type="match status" value="1"/>
</dbReference>
<feature type="domain" description="TonB-dependent receptor plug" evidence="14">
    <location>
        <begin position="79"/>
        <end position="189"/>
    </location>
</feature>
<evidence type="ECO:0000256" key="7">
    <source>
        <dbReference type="ARBA" id="ARBA00023077"/>
    </source>
</evidence>
<keyword evidence="9 15" id="KW-0675">Receptor</keyword>
<evidence type="ECO:0000256" key="11">
    <source>
        <dbReference type="PROSITE-ProRule" id="PRU01360"/>
    </source>
</evidence>
<dbReference type="PANTHER" id="PTHR30069">
    <property type="entry name" value="TONB-DEPENDENT OUTER MEMBRANE RECEPTOR"/>
    <property type="match status" value="1"/>
</dbReference>
<protein>
    <submittedName>
        <fullName evidence="15">TonB-dependent receptor</fullName>
    </submittedName>
</protein>
<keyword evidence="8 11" id="KW-0472">Membrane</keyword>
<keyword evidence="6" id="KW-0732">Signal</keyword>
<dbReference type="InterPro" id="IPR000531">
    <property type="entry name" value="Beta-barrel_TonB"/>
</dbReference>
<keyword evidence="7 12" id="KW-0798">TonB box</keyword>
<keyword evidence="3 11" id="KW-0813">Transport</keyword>
<dbReference type="Proteomes" id="UP001221208">
    <property type="component" value="Unassembled WGS sequence"/>
</dbReference>
<feature type="domain" description="TonB-dependent receptor-like beta-barrel" evidence="13">
    <location>
        <begin position="290"/>
        <end position="653"/>
    </location>
</feature>